<dbReference type="EMBL" id="CM007651">
    <property type="protein sequence ID" value="ONI33641.1"/>
    <property type="molecule type" value="Genomic_DNA"/>
</dbReference>
<dbReference type="EMBL" id="CM007651">
    <property type="protein sequence ID" value="ONI33640.1"/>
    <property type="molecule type" value="Genomic_DNA"/>
</dbReference>
<proteinExistence type="predicted"/>
<organism evidence="1 2">
    <name type="scientific">Prunus persica</name>
    <name type="common">Peach</name>
    <name type="synonym">Amygdalus persica</name>
    <dbReference type="NCBI Taxonomy" id="3760"/>
    <lineage>
        <taxon>Eukaryota</taxon>
        <taxon>Viridiplantae</taxon>
        <taxon>Streptophyta</taxon>
        <taxon>Embryophyta</taxon>
        <taxon>Tracheophyta</taxon>
        <taxon>Spermatophyta</taxon>
        <taxon>Magnoliopsida</taxon>
        <taxon>eudicotyledons</taxon>
        <taxon>Gunneridae</taxon>
        <taxon>Pentapetalae</taxon>
        <taxon>rosids</taxon>
        <taxon>fabids</taxon>
        <taxon>Rosales</taxon>
        <taxon>Rosaceae</taxon>
        <taxon>Amygdaloideae</taxon>
        <taxon>Amygdaleae</taxon>
        <taxon>Prunus</taxon>
    </lineage>
</organism>
<keyword evidence="2" id="KW-1185">Reference proteome</keyword>
<accession>A0A251RCY9</accession>
<evidence type="ECO:0000313" key="1">
    <source>
        <dbReference type="EMBL" id="ONI33640.1"/>
    </source>
</evidence>
<dbReference type="Gramene" id="ONI33640">
    <property type="protein sequence ID" value="ONI33640"/>
    <property type="gene ID" value="PRUPE_1G437700"/>
</dbReference>
<sequence length="125" mass="14468">MLPLLNAVERNLTVDYQRGFFFYFLLPPSISLLSSIQRKIGEEETETEAERSSVWFSGKMMAANSKLSYESSFQQCLVEENRKKMEALNLPQIALQAHRSPVFVEGVLMPGRTYHSNRHKDQKLR</sequence>
<protein>
    <submittedName>
        <fullName evidence="1">Uncharacterized protein</fullName>
    </submittedName>
</protein>
<evidence type="ECO:0000313" key="2">
    <source>
        <dbReference type="Proteomes" id="UP000006882"/>
    </source>
</evidence>
<reference evidence="1 2" key="1">
    <citation type="journal article" date="2013" name="Nat. Genet.">
        <title>The high-quality draft genome of peach (Prunus persica) identifies unique patterns of genetic diversity, domestication and genome evolution.</title>
        <authorList>
            <consortium name="International Peach Genome Initiative"/>
            <person name="Verde I."/>
            <person name="Abbott A.G."/>
            <person name="Scalabrin S."/>
            <person name="Jung S."/>
            <person name="Shu S."/>
            <person name="Marroni F."/>
            <person name="Zhebentyayeva T."/>
            <person name="Dettori M.T."/>
            <person name="Grimwood J."/>
            <person name="Cattonaro F."/>
            <person name="Zuccolo A."/>
            <person name="Rossini L."/>
            <person name="Jenkins J."/>
            <person name="Vendramin E."/>
            <person name="Meisel L.A."/>
            <person name="Decroocq V."/>
            <person name="Sosinski B."/>
            <person name="Prochnik S."/>
            <person name="Mitros T."/>
            <person name="Policriti A."/>
            <person name="Cipriani G."/>
            <person name="Dondini L."/>
            <person name="Ficklin S."/>
            <person name="Goodstein D.M."/>
            <person name="Xuan P."/>
            <person name="Del Fabbro C."/>
            <person name="Aramini V."/>
            <person name="Copetti D."/>
            <person name="Gonzalez S."/>
            <person name="Horner D.S."/>
            <person name="Falchi R."/>
            <person name="Lucas S."/>
            <person name="Mica E."/>
            <person name="Maldonado J."/>
            <person name="Lazzari B."/>
            <person name="Bielenberg D."/>
            <person name="Pirona R."/>
            <person name="Miculan M."/>
            <person name="Barakat A."/>
            <person name="Testolin R."/>
            <person name="Stella A."/>
            <person name="Tartarini S."/>
            <person name="Tonutti P."/>
            <person name="Arus P."/>
            <person name="Orellana A."/>
            <person name="Wells C."/>
            <person name="Main D."/>
            <person name="Vizzotto G."/>
            <person name="Silva H."/>
            <person name="Salamini F."/>
            <person name="Schmutz J."/>
            <person name="Morgante M."/>
            <person name="Rokhsar D.S."/>
        </authorList>
    </citation>
    <scope>NUCLEOTIDE SEQUENCE [LARGE SCALE GENOMIC DNA]</scope>
    <source>
        <strain evidence="2">cv. Nemared</strain>
    </source>
</reference>
<dbReference type="SMR" id="A0A251RCY9"/>
<dbReference type="AlphaFoldDB" id="A0A251RCY9"/>
<dbReference type="Gramene" id="ONI33641">
    <property type="protein sequence ID" value="ONI33641"/>
    <property type="gene ID" value="PRUPE_1G437700"/>
</dbReference>
<dbReference type="Proteomes" id="UP000006882">
    <property type="component" value="Chromosome G1"/>
</dbReference>
<name>A0A251RCY9_PRUPE</name>
<reference evidence="1" key="2">
    <citation type="submission" date="2016-12" db="EMBL/GenBank/DDBJ databases">
        <title>WGS assembly of Prunus persica.</title>
        <authorList>
            <person name="Verde I."/>
            <person name="Jenkins J."/>
            <person name="Dondini L."/>
            <person name="Micali S."/>
            <person name="Pagliarani G."/>
            <person name="Vendramin E."/>
            <person name="Paris R."/>
            <person name="Aramini V."/>
            <person name="Gazza L."/>
            <person name="Rossini L."/>
            <person name="Bassi D."/>
            <person name="Troggio M."/>
            <person name="Shu S."/>
            <person name="Grimwood J.H."/>
            <person name="Tartarini S."/>
            <person name="Dettori M.T."/>
            <person name="Schmutz J."/>
        </authorList>
    </citation>
    <scope>NUCLEOTIDE SEQUENCE</scope>
</reference>
<gene>
    <name evidence="1" type="ORF">PRUPE_1G437700</name>
</gene>
<dbReference type="OrthoDB" id="10337473at2759"/>